<evidence type="ECO:0000313" key="2">
    <source>
        <dbReference type="Proteomes" id="UP000257109"/>
    </source>
</evidence>
<dbReference type="STRING" id="157652.A0A371EYU7"/>
<feature type="non-terminal residue" evidence="1">
    <location>
        <position position="1"/>
    </location>
</feature>
<name>A0A371EYU7_MUCPR</name>
<dbReference type="PANTHER" id="PTHR34121">
    <property type="entry name" value="MYOSIN-11"/>
    <property type="match status" value="1"/>
</dbReference>
<comment type="caution">
    <text evidence="1">The sequence shown here is derived from an EMBL/GenBank/DDBJ whole genome shotgun (WGS) entry which is preliminary data.</text>
</comment>
<dbReference type="OrthoDB" id="2019255at2759"/>
<dbReference type="AlphaFoldDB" id="A0A371EYU7"/>
<organism evidence="1 2">
    <name type="scientific">Mucuna pruriens</name>
    <name type="common">Velvet bean</name>
    <name type="synonym">Dolichos pruriens</name>
    <dbReference type="NCBI Taxonomy" id="157652"/>
    <lineage>
        <taxon>Eukaryota</taxon>
        <taxon>Viridiplantae</taxon>
        <taxon>Streptophyta</taxon>
        <taxon>Embryophyta</taxon>
        <taxon>Tracheophyta</taxon>
        <taxon>Spermatophyta</taxon>
        <taxon>Magnoliopsida</taxon>
        <taxon>eudicotyledons</taxon>
        <taxon>Gunneridae</taxon>
        <taxon>Pentapetalae</taxon>
        <taxon>rosids</taxon>
        <taxon>fabids</taxon>
        <taxon>Fabales</taxon>
        <taxon>Fabaceae</taxon>
        <taxon>Papilionoideae</taxon>
        <taxon>50 kb inversion clade</taxon>
        <taxon>NPAAA clade</taxon>
        <taxon>indigoferoid/millettioid clade</taxon>
        <taxon>Phaseoleae</taxon>
        <taxon>Mucuna</taxon>
    </lineage>
</organism>
<dbReference type="EMBL" id="QJKJ01011432">
    <property type="protein sequence ID" value="RDX71196.1"/>
    <property type="molecule type" value="Genomic_DNA"/>
</dbReference>
<proteinExistence type="predicted"/>
<keyword evidence="2" id="KW-1185">Reference proteome</keyword>
<dbReference type="PANTHER" id="PTHR34121:SF5">
    <property type="entry name" value="CENTROSOMAL PROTEIN OF 135 KDA-LIKE PROTEIN"/>
    <property type="match status" value="1"/>
</dbReference>
<protein>
    <submittedName>
        <fullName evidence="1">Uncharacterized protein</fullName>
    </submittedName>
</protein>
<accession>A0A371EYU7</accession>
<dbReference type="Proteomes" id="UP000257109">
    <property type="component" value="Unassembled WGS sequence"/>
</dbReference>
<gene>
    <name evidence="1" type="ORF">CR513_49489</name>
</gene>
<sequence>MSWVRSVVNRAVEGGQTNIRRAVRTYTDSVVLASNAVAGGARVIQDRIVTRNMQSFRHTVKRLEEVSVSCRGIERVLLLRRWLVALKEVERLTAASYNDSNAKDPDNLFLHDEFKEPPTQQPTLIYYVDPGDTGEPKNFRDVFLSSQALEGISLSMILDAPSEEEVSLLSELYGLCIKGGKEEHTVLLSSVLDLAKTFSGYKDEVLIKCDSRKALLGSIMIMISYVRTSFKGYKKSGHIEGDDPPRDNPKFEVWDDEDSLIMT</sequence>
<reference evidence="1" key="1">
    <citation type="submission" date="2018-05" db="EMBL/GenBank/DDBJ databases">
        <title>Draft genome of Mucuna pruriens seed.</title>
        <authorList>
            <person name="Nnadi N.E."/>
            <person name="Vos R."/>
            <person name="Hasami M.H."/>
            <person name="Devisetty U.K."/>
            <person name="Aguiy J.C."/>
        </authorList>
    </citation>
    <scope>NUCLEOTIDE SEQUENCE [LARGE SCALE GENOMIC DNA]</scope>
    <source>
        <strain evidence="1">JCA_2017</strain>
    </source>
</reference>
<evidence type="ECO:0000313" key="1">
    <source>
        <dbReference type="EMBL" id="RDX71196.1"/>
    </source>
</evidence>